<dbReference type="RefSeq" id="WP_285488080.1">
    <property type="nucleotide sequence ID" value="NZ_BSTI01000010.1"/>
</dbReference>
<name>A0A9W6R3L3_9PSEU</name>
<organism evidence="1 2">
    <name type="scientific">Amycolatopsis taiwanensis</name>
    <dbReference type="NCBI Taxonomy" id="342230"/>
    <lineage>
        <taxon>Bacteria</taxon>
        <taxon>Bacillati</taxon>
        <taxon>Actinomycetota</taxon>
        <taxon>Actinomycetes</taxon>
        <taxon>Pseudonocardiales</taxon>
        <taxon>Pseudonocardiaceae</taxon>
        <taxon>Amycolatopsis</taxon>
    </lineage>
</organism>
<accession>A0A9W6R3L3</accession>
<keyword evidence="2" id="KW-1185">Reference proteome</keyword>
<gene>
    <name evidence="1" type="ORF">Atai01_45370</name>
</gene>
<evidence type="ECO:0000313" key="2">
    <source>
        <dbReference type="Proteomes" id="UP001165136"/>
    </source>
</evidence>
<dbReference type="Proteomes" id="UP001165136">
    <property type="component" value="Unassembled WGS sequence"/>
</dbReference>
<dbReference type="AlphaFoldDB" id="A0A9W6R3L3"/>
<protein>
    <submittedName>
        <fullName evidence="1">Uncharacterized protein</fullName>
    </submittedName>
</protein>
<sequence length="164" mass="17827">MTSGSSDEAGALSKEGSRNRSVLLRAMAREQIDVDTVTWLSAAESEAVVSRWKKEFGAERYGALVAVAPESGSVRDTLLPGVLPSWLTPVTEPVFVLFQEYKTVGLMTCESSFVAANLIPLARADGNGFVAVTRDWTGVLIVDLEEEDSEVVFPTEAWGVFVRR</sequence>
<reference evidence="1" key="1">
    <citation type="submission" date="2023-03" db="EMBL/GenBank/DDBJ databases">
        <title>Amycolatopsis taiwanensis NBRC 103393.</title>
        <authorList>
            <person name="Ichikawa N."/>
            <person name="Sato H."/>
            <person name="Tonouchi N."/>
        </authorList>
    </citation>
    <scope>NUCLEOTIDE SEQUENCE</scope>
    <source>
        <strain evidence="1">NBRC 103393</strain>
    </source>
</reference>
<proteinExistence type="predicted"/>
<comment type="caution">
    <text evidence="1">The sequence shown here is derived from an EMBL/GenBank/DDBJ whole genome shotgun (WGS) entry which is preliminary data.</text>
</comment>
<evidence type="ECO:0000313" key="1">
    <source>
        <dbReference type="EMBL" id="GLY67918.1"/>
    </source>
</evidence>
<dbReference type="EMBL" id="BSTI01000010">
    <property type="protein sequence ID" value="GLY67918.1"/>
    <property type="molecule type" value="Genomic_DNA"/>
</dbReference>